<dbReference type="Proteomes" id="UP000550508">
    <property type="component" value="Unassembled WGS sequence"/>
</dbReference>
<dbReference type="Pfam" id="PF01266">
    <property type="entry name" value="DAO"/>
    <property type="match status" value="1"/>
</dbReference>
<dbReference type="PANTHER" id="PTHR13847">
    <property type="entry name" value="SARCOSINE DEHYDROGENASE-RELATED"/>
    <property type="match status" value="1"/>
</dbReference>
<dbReference type="EMBL" id="JABUMX010000002">
    <property type="protein sequence ID" value="NTS31732.1"/>
    <property type="molecule type" value="Genomic_DNA"/>
</dbReference>
<dbReference type="GO" id="GO:0005737">
    <property type="term" value="C:cytoplasm"/>
    <property type="evidence" value="ECO:0007669"/>
    <property type="project" value="TreeGrafter"/>
</dbReference>
<dbReference type="SUPFAM" id="SSF51905">
    <property type="entry name" value="FAD/NAD(P)-binding domain"/>
    <property type="match status" value="1"/>
</dbReference>
<evidence type="ECO:0000313" key="3">
    <source>
        <dbReference type="EMBL" id="NTS31732.1"/>
    </source>
</evidence>
<proteinExistence type="predicted"/>
<organism evidence="3 4">
    <name type="scientific">Phyllobacterium pellucidum</name>
    <dbReference type="NCBI Taxonomy" id="2740464"/>
    <lineage>
        <taxon>Bacteria</taxon>
        <taxon>Pseudomonadati</taxon>
        <taxon>Pseudomonadota</taxon>
        <taxon>Alphaproteobacteria</taxon>
        <taxon>Hyphomicrobiales</taxon>
        <taxon>Phyllobacteriaceae</taxon>
        <taxon>Phyllobacterium</taxon>
    </lineage>
</organism>
<dbReference type="InterPro" id="IPR036188">
    <property type="entry name" value="FAD/NAD-bd_sf"/>
</dbReference>
<dbReference type="Gene3D" id="3.30.9.10">
    <property type="entry name" value="D-Amino Acid Oxidase, subunit A, domain 2"/>
    <property type="match status" value="1"/>
</dbReference>
<keyword evidence="4" id="KW-1185">Reference proteome</keyword>
<name>A0A849VP82_9HYPH</name>
<evidence type="ECO:0000259" key="2">
    <source>
        <dbReference type="Pfam" id="PF01266"/>
    </source>
</evidence>
<dbReference type="PANTHER" id="PTHR13847:SF289">
    <property type="entry name" value="GLYCINE OXIDASE"/>
    <property type="match status" value="1"/>
</dbReference>
<dbReference type="PRINTS" id="PR00411">
    <property type="entry name" value="PNDRDTASEI"/>
</dbReference>
<evidence type="ECO:0000313" key="4">
    <source>
        <dbReference type="Proteomes" id="UP000550508"/>
    </source>
</evidence>
<sequence>MRSMKIIVVGAGIIGASIARSLAKAGAEVTVLAEHAGGVATTASFAWINASWGNPEPYFRLRRSAMAEWRQLASQLPDMPLRWCGSLCWDLAPDELHAYLTEHGRWGYDIRHVGRAEASNLEPNLAEHPDFAVAVAEEGAVEPVDAARILFADARAHGATLIDNVTVTALREEGGRITGVRTSSGEMTADMVVLAAGAAVTKLAASVGVTVPLETPPGLIVHSKPTRQRLNGLVIAPEVHMRQTAAGRIIAGSDFAGSEPGVDPGQTAEALFAKVKAMFRDADDLALEFHTIGYRPTPADGFPVIGRPEGCDGLYIAVMHSGVTLAPLVGTMVGGEIMTQAVDERLAPYRLERFEVAGRAAS</sequence>
<dbReference type="InterPro" id="IPR006076">
    <property type="entry name" value="FAD-dep_OxRdtase"/>
</dbReference>
<reference evidence="3 4" key="1">
    <citation type="submission" date="2020-05" db="EMBL/GenBank/DDBJ databases">
        <authorList>
            <person name="Kim M.K."/>
        </authorList>
    </citation>
    <scope>NUCLEOTIDE SEQUENCE [LARGE SCALE GENOMIC DNA]</scope>
    <source>
        <strain evidence="3 4">BT25</strain>
    </source>
</reference>
<gene>
    <name evidence="3" type="ORF">HQ945_10745</name>
</gene>
<keyword evidence="1" id="KW-0560">Oxidoreductase</keyword>
<comment type="caution">
    <text evidence="3">The sequence shown here is derived from an EMBL/GenBank/DDBJ whole genome shotgun (WGS) entry which is preliminary data.</text>
</comment>
<protein>
    <submittedName>
        <fullName evidence="3">FAD-binding oxidoreductase</fullName>
    </submittedName>
</protein>
<dbReference type="Gene3D" id="3.50.50.60">
    <property type="entry name" value="FAD/NAD(P)-binding domain"/>
    <property type="match status" value="1"/>
</dbReference>
<feature type="domain" description="FAD dependent oxidoreductase" evidence="2">
    <location>
        <begin position="5"/>
        <end position="333"/>
    </location>
</feature>
<evidence type="ECO:0000256" key="1">
    <source>
        <dbReference type="ARBA" id="ARBA00023002"/>
    </source>
</evidence>
<dbReference type="AlphaFoldDB" id="A0A849VP82"/>
<dbReference type="GO" id="GO:0016491">
    <property type="term" value="F:oxidoreductase activity"/>
    <property type="evidence" value="ECO:0007669"/>
    <property type="project" value="UniProtKB-KW"/>
</dbReference>
<accession>A0A849VP82</accession>